<dbReference type="Gene3D" id="1.10.3210.50">
    <property type="match status" value="1"/>
</dbReference>
<feature type="domain" description="HD/PDEase" evidence="2">
    <location>
        <begin position="59"/>
        <end position="192"/>
    </location>
</feature>
<dbReference type="Pfam" id="PF01966">
    <property type="entry name" value="HD"/>
    <property type="match status" value="1"/>
</dbReference>
<dbReference type="SMART" id="SM00471">
    <property type="entry name" value="HDc"/>
    <property type="match status" value="1"/>
</dbReference>
<dbReference type="SUPFAM" id="SSF109604">
    <property type="entry name" value="HD-domain/PDEase-like"/>
    <property type="match status" value="1"/>
</dbReference>
<evidence type="ECO:0000256" key="1">
    <source>
        <dbReference type="SAM" id="MobiDB-lite"/>
    </source>
</evidence>
<keyword evidence="4" id="KW-1185">Reference proteome</keyword>
<reference evidence="3 4" key="1">
    <citation type="journal article" date="2016" name="Nat. Commun.">
        <title>Ectomycorrhizal ecology is imprinted in the genome of the dominant symbiotic fungus Cenococcum geophilum.</title>
        <authorList>
            <consortium name="DOE Joint Genome Institute"/>
            <person name="Peter M."/>
            <person name="Kohler A."/>
            <person name="Ohm R.A."/>
            <person name="Kuo A."/>
            <person name="Krutzmann J."/>
            <person name="Morin E."/>
            <person name="Arend M."/>
            <person name="Barry K.W."/>
            <person name="Binder M."/>
            <person name="Choi C."/>
            <person name="Clum A."/>
            <person name="Copeland A."/>
            <person name="Grisel N."/>
            <person name="Haridas S."/>
            <person name="Kipfer T."/>
            <person name="LaButti K."/>
            <person name="Lindquist E."/>
            <person name="Lipzen A."/>
            <person name="Maire R."/>
            <person name="Meier B."/>
            <person name="Mihaltcheva S."/>
            <person name="Molinier V."/>
            <person name="Murat C."/>
            <person name="Poggeler S."/>
            <person name="Quandt C.A."/>
            <person name="Sperisen C."/>
            <person name="Tritt A."/>
            <person name="Tisserant E."/>
            <person name="Crous P.W."/>
            <person name="Henrissat B."/>
            <person name="Nehls U."/>
            <person name="Egli S."/>
            <person name="Spatafora J.W."/>
            <person name="Grigoriev I.V."/>
            <person name="Martin F.M."/>
        </authorList>
    </citation>
    <scope>NUCLEOTIDE SEQUENCE [LARGE SCALE GENOMIC DNA]</scope>
    <source>
        <strain evidence="3 4">CBS 459.81</strain>
    </source>
</reference>
<feature type="region of interest" description="Disordered" evidence="1">
    <location>
        <begin position="1"/>
        <end position="35"/>
    </location>
</feature>
<dbReference type="PANTHER" id="PTHR33594">
    <property type="entry name" value="SUPERFAMILY HYDROLASE, PUTATIVE (AFU_ORTHOLOGUE AFUA_1G03035)-RELATED"/>
    <property type="match status" value="1"/>
</dbReference>
<gene>
    <name evidence="3" type="ORF">K432DRAFT_386823</name>
</gene>
<dbReference type="Proteomes" id="UP000250266">
    <property type="component" value="Unassembled WGS sequence"/>
</dbReference>
<name>A0A8E2J9N0_9PEZI</name>
<protein>
    <recommendedName>
        <fullName evidence="2">HD/PDEase domain-containing protein</fullName>
    </recommendedName>
</protein>
<evidence type="ECO:0000259" key="2">
    <source>
        <dbReference type="SMART" id="SM00471"/>
    </source>
</evidence>
<organism evidence="3 4">
    <name type="scientific">Lepidopterella palustris CBS 459.81</name>
    <dbReference type="NCBI Taxonomy" id="1314670"/>
    <lineage>
        <taxon>Eukaryota</taxon>
        <taxon>Fungi</taxon>
        <taxon>Dikarya</taxon>
        <taxon>Ascomycota</taxon>
        <taxon>Pezizomycotina</taxon>
        <taxon>Dothideomycetes</taxon>
        <taxon>Pleosporomycetidae</taxon>
        <taxon>Mytilinidiales</taxon>
        <taxon>Argynnaceae</taxon>
        <taxon>Lepidopterella</taxon>
    </lineage>
</organism>
<dbReference type="EMBL" id="KV745483">
    <property type="protein sequence ID" value="OCK74418.1"/>
    <property type="molecule type" value="Genomic_DNA"/>
</dbReference>
<dbReference type="InterPro" id="IPR003607">
    <property type="entry name" value="HD/PDEase_dom"/>
</dbReference>
<dbReference type="PANTHER" id="PTHR33594:SF1">
    <property type="entry name" value="HD_PDEASE DOMAIN-CONTAINING PROTEIN"/>
    <property type="match status" value="1"/>
</dbReference>
<evidence type="ECO:0000313" key="3">
    <source>
        <dbReference type="EMBL" id="OCK74418.1"/>
    </source>
</evidence>
<dbReference type="InterPro" id="IPR006674">
    <property type="entry name" value="HD_domain"/>
</dbReference>
<accession>A0A8E2J9N0</accession>
<feature type="compositionally biased region" description="Polar residues" evidence="1">
    <location>
        <begin position="13"/>
        <end position="35"/>
    </location>
</feature>
<dbReference type="OrthoDB" id="16547at2759"/>
<proteinExistence type="predicted"/>
<dbReference type="CDD" id="cd00077">
    <property type="entry name" value="HDc"/>
    <property type="match status" value="1"/>
</dbReference>
<sequence length="260" mass="28990">MDNPHATAALVPASTSPSTLPYASQRPSLPSSSCAPGPSTAQLVARVKEFVKGWMAQYDASHDYTHIERVLHLATHILKVEAVANPATHYDPVIVALAALMHDVGDLKYQRIAKQAGYADPDTVVLQVLLDLGASLRQAMRVQTVVQHVSYSRETRDLAYVRRVLHHHPELAIVQDADRLDAIGAVGIGRAFIYGAANKIPTETMNRTVKHFGERLERLEHLIKTEEGRRLATERTERLRLFREWWEEETNSSALHHCSG</sequence>
<dbReference type="AlphaFoldDB" id="A0A8E2J9N0"/>
<evidence type="ECO:0000313" key="4">
    <source>
        <dbReference type="Proteomes" id="UP000250266"/>
    </source>
</evidence>